<dbReference type="EMBL" id="CADCUQ010000060">
    <property type="protein sequence ID" value="CAA9374950.1"/>
    <property type="molecule type" value="Genomic_DNA"/>
</dbReference>
<reference evidence="2" key="1">
    <citation type="submission" date="2020-02" db="EMBL/GenBank/DDBJ databases">
        <authorList>
            <person name="Meier V. D."/>
        </authorList>
    </citation>
    <scope>NUCLEOTIDE SEQUENCE</scope>
    <source>
        <strain evidence="2">AVDCRST_MAG64</strain>
    </source>
</reference>
<dbReference type="AlphaFoldDB" id="A0A6J4N5P0"/>
<protein>
    <submittedName>
        <fullName evidence="2">Uncharacterized protein</fullName>
    </submittedName>
</protein>
<sequence length="38" mass="3988">MSPGPKSTVFALTPTLAGREGEPKRACGPRTRRSLTCG</sequence>
<accession>A0A6J4N5P0</accession>
<evidence type="ECO:0000256" key="1">
    <source>
        <dbReference type="SAM" id="MobiDB-lite"/>
    </source>
</evidence>
<feature type="region of interest" description="Disordered" evidence="1">
    <location>
        <begin position="17"/>
        <end position="38"/>
    </location>
</feature>
<organism evidence="2">
    <name type="scientific">uncultured Phycisphaerae bacterium</name>
    <dbReference type="NCBI Taxonomy" id="904963"/>
    <lineage>
        <taxon>Bacteria</taxon>
        <taxon>Pseudomonadati</taxon>
        <taxon>Planctomycetota</taxon>
        <taxon>Phycisphaerae</taxon>
        <taxon>environmental samples</taxon>
    </lineage>
</organism>
<proteinExistence type="predicted"/>
<gene>
    <name evidence="2" type="ORF">AVDCRST_MAG64-229</name>
</gene>
<evidence type="ECO:0000313" key="2">
    <source>
        <dbReference type="EMBL" id="CAA9374950.1"/>
    </source>
</evidence>
<name>A0A6J4N5P0_9BACT</name>